<comment type="caution">
    <text evidence="2">The sequence shown here is derived from an EMBL/GenBank/DDBJ whole genome shotgun (WGS) entry which is preliminary data.</text>
</comment>
<gene>
    <name evidence="2" type="ORF">KK083_07820</name>
</gene>
<dbReference type="RefSeq" id="WP_254162210.1">
    <property type="nucleotide sequence ID" value="NZ_JAHESF010000006.1"/>
</dbReference>
<protein>
    <recommendedName>
        <fullName evidence="4">GLPGLI family protein</fullName>
    </recommendedName>
</protein>
<dbReference type="AlphaFoldDB" id="A0AAP2DI70"/>
<sequence>MKKLNVKVAACAMLMLLSCTVFAQKKIALVTFYSDKKIGGTGLGTAAESLINDPSFNLKPLVDKSYERFVNDFAKDFPFQLMDNNEIISNEEYKNYHSKFLVDTTKGFNKMAGIQYVTAKDLIYAYGDNPGFVKEENRDQCNFLKMFPTADGTLFVTMDYEFESRLMGLGAGITAYLNMFMYDKKCDKVFRIREYGKSKGKVAAVAGIPVMDPKKIQPLCEDATEVLFEELKGKLGKIVKKSAKNL</sequence>
<evidence type="ECO:0008006" key="4">
    <source>
        <dbReference type="Google" id="ProtNLM"/>
    </source>
</evidence>
<organism evidence="2 3">
    <name type="scientific">Chryseosolibacter histidini</name>
    <dbReference type="NCBI Taxonomy" id="2782349"/>
    <lineage>
        <taxon>Bacteria</taxon>
        <taxon>Pseudomonadati</taxon>
        <taxon>Bacteroidota</taxon>
        <taxon>Cytophagia</taxon>
        <taxon>Cytophagales</taxon>
        <taxon>Chryseotaleaceae</taxon>
        <taxon>Chryseosolibacter</taxon>
    </lineage>
</organism>
<dbReference type="EMBL" id="JAHESF010000006">
    <property type="protein sequence ID" value="MBT1696776.1"/>
    <property type="molecule type" value="Genomic_DNA"/>
</dbReference>
<evidence type="ECO:0000313" key="2">
    <source>
        <dbReference type="EMBL" id="MBT1696776.1"/>
    </source>
</evidence>
<evidence type="ECO:0000313" key="3">
    <source>
        <dbReference type="Proteomes" id="UP001319200"/>
    </source>
</evidence>
<reference evidence="2 3" key="1">
    <citation type="submission" date="2021-05" db="EMBL/GenBank/DDBJ databases">
        <title>A Polyphasic approach of four new species of the genus Ohtaekwangia: Ohtaekwangia histidinii sp. nov., Ohtaekwangia cretensis sp. nov., Ohtaekwangia indiensis sp. nov., Ohtaekwangia reichenbachii sp. nov. from diverse environment.</title>
        <authorList>
            <person name="Octaviana S."/>
        </authorList>
    </citation>
    <scope>NUCLEOTIDE SEQUENCE [LARGE SCALE GENOMIC DNA]</scope>
    <source>
        <strain evidence="2 3">PWU4</strain>
    </source>
</reference>
<feature type="chain" id="PRO_5042830443" description="GLPGLI family protein" evidence="1">
    <location>
        <begin position="24"/>
        <end position="246"/>
    </location>
</feature>
<proteinExistence type="predicted"/>
<keyword evidence="3" id="KW-1185">Reference proteome</keyword>
<evidence type="ECO:0000256" key="1">
    <source>
        <dbReference type="SAM" id="SignalP"/>
    </source>
</evidence>
<name>A0AAP2DI70_9BACT</name>
<dbReference type="PROSITE" id="PS51257">
    <property type="entry name" value="PROKAR_LIPOPROTEIN"/>
    <property type="match status" value="1"/>
</dbReference>
<dbReference type="Proteomes" id="UP001319200">
    <property type="component" value="Unassembled WGS sequence"/>
</dbReference>
<accession>A0AAP2DI70</accession>
<keyword evidence="1" id="KW-0732">Signal</keyword>
<feature type="signal peptide" evidence="1">
    <location>
        <begin position="1"/>
        <end position="23"/>
    </location>
</feature>